<dbReference type="PATRIC" id="fig|1203610.3.peg.1286"/>
<dbReference type="Proteomes" id="UP000033035">
    <property type="component" value="Unassembled WGS sequence"/>
</dbReference>
<evidence type="ECO:0000256" key="1">
    <source>
        <dbReference type="SAM" id="SignalP"/>
    </source>
</evidence>
<dbReference type="RefSeq" id="WP_028727242.1">
    <property type="nucleotide sequence ID" value="NZ_AUAE01000012.1"/>
</dbReference>
<comment type="caution">
    <text evidence="3">The sequence shown here is derived from an EMBL/GenBank/DDBJ whole genome shotgun (WGS) entry which is preliminary data.</text>
</comment>
<keyword evidence="4" id="KW-1185">Reference proteome</keyword>
<protein>
    <recommendedName>
        <fullName evidence="2">DUF6383 domain-containing protein</fullName>
    </recommendedName>
</protein>
<evidence type="ECO:0000313" key="3">
    <source>
        <dbReference type="EMBL" id="KKB58383.1"/>
    </source>
</evidence>
<evidence type="ECO:0000313" key="4">
    <source>
        <dbReference type="Proteomes" id="UP000033035"/>
    </source>
</evidence>
<dbReference type="AlphaFoldDB" id="A0A0F5JKR7"/>
<keyword evidence="1" id="KW-0732">Signal</keyword>
<accession>A0A0F5JKR7</accession>
<gene>
    <name evidence="3" type="ORF">HMPREF1536_01259</name>
</gene>
<organism evidence="3 4">
    <name type="scientific">Parabacteroides gordonii MS-1 = DSM 23371</name>
    <dbReference type="NCBI Taxonomy" id="1203610"/>
    <lineage>
        <taxon>Bacteria</taxon>
        <taxon>Pseudomonadati</taxon>
        <taxon>Bacteroidota</taxon>
        <taxon>Bacteroidia</taxon>
        <taxon>Bacteroidales</taxon>
        <taxon>Tannerellaceae</taxon>
        <taxon>Parabacteroides</taxon>
    </lineage>
</organism>
<reference evidence="3 4" key="1">
    <citation type="submission" date="2013-04" db="EMBL/GenBank/DDBJ databases">
        <title>The Genome Sequence of Parabacteroides gordonii DSM 23371.</title>
        <authorList>
            <consortium name="The Broad Institute Genomics Platform"/>
            <person name="Earl A."/>
            <person name="Ward D."/>
            <person name="Feldgarden M."/>
            <person name="Gevers D."/>
            <person name="Martens E."/>
            <person name="Sakamoto M."/>
            <person name="Benno Y."/>
            <person name="Suzuki N."/>
            <person name="Matsunaga N."/>
            <person name="Koshihara K."/>
            <person name="Seki M."/>
            <person name="Komiya H."/>
            <person name="Walker B."/>
            <person name="Young S."/>
            <person name="Zeng Q."/>
            <person name="Gargeya S."/>
            <person name="Fitzgerald M."/>
            <person name="Haas B."/>
            <person name="Abouelleil A."/>
            <person name="Allen A.W."/>
            <person name="Alvarado L."/>
            <person name="Arachchi H.M."/>
            <person name="Berlin A.M."/>
            <person name="Chapman S.B."/>
            <person name="Gainer-Dewar J."/>
            <person name="Goldberg J."/>
            <person name="Griggs A."/>
            <person name="Gujja S."/>
            <person name="Hansen M."/>
            <person name="Howarth C."/>
            <person name="Imamovic A."/>
            <person name="Ireland A."/>
            <person name="Larimer J."/>
            <person name="McCowan C."/>
            <person name="Murphy C."/>
            <person name="Pearson M."/>
            <person name="Poon T.W."/>
            <person name="Priest M."/>
            <person name="Roberts A."/>
            <person name="Saif S."/>
            <person name="Shea T."/>
            <person name="Sisk P."/>
            <person name="Sykes S."/>
            <person name="Wortman J."/>
            <person name="Nusbaum C."/>
            <person name="Birren B."/>
        </authorList>
    </citation>
    <scope>NUCLEOTIDE SEQUENCE [LARGE SCALE GENOMIC DNA]</scope>
    <source>
        <strain evidence="3 4">MS-1</strain>
    </source>
</reference>
<feature type="signal peptide" evidence="1">
    <location>
        <begin position="1"/>
        <end position="22"/>
    </location>
</feature>
<feature type="chain" id="PRO_5002490178" description="DUF6383 domain-containing protein" evidence="1">
    <location>
        <begin position="23"/>
        <end position="1164"/>
    </location>
</feature>
<name>A0A0F5JKR7_9BACT</name>
<dbReference type="EMBL" id="AQHW01000009">
    <property type="protein sequence ID" value="KKB58383.1"/>
    <property type="molecule type" value="Genomic_DNA"/>
</dbReference>
<dbReference type="HOGENOM" id="CLU_259042_0_0_10"/>
<sequence length="1164" mass="124463">MNKKFSTLVASLLFATCFGASAQTYVDTEIASGSTFLLGAGGSWAAGNEADNVLTINDKGELALLPKADVKTASKVNRAKALWKVSYTQDAHKAYTFTFVNESTGQTLVLPKSGAATAHVAEGLGEFVWLDTATPGGDEALANGDYKLYTVATLAAEGSTAPDPTTGGIIEVVLGGKETAFAKAIAELNKVTSKTSLTAEEVTAVKAATKVLKDANAGVINSSFNGMIAGLEGVTTTTNVSTSFSGLGTALTALENYTSEFGDVTIDKDGNLGGIIASDKTVAPAGGKNYLKGTKVVTATALAFAPAIVGELELPDATEQVAATTLATEDALLASFVREFKQASDAADGSTVSVKFGFTTPKDKKVQSNPLADKEYQLVYRNLLMQTSGKTYADDVKTDAEKTAAKKLVASYQKVAMLKVKGENEYLTILPATYETGTNDTYFKLVLNKLNAVSDVIGGTGSADQKFYAPATDFAGSYSFTMDYTVENDSVSIKPAFVFDKGADGKTTIAANTNQVVSFKDFSNIVEMTVIAADKATDNTLDIDPWKISTNGMGGTPDAVVTTIESGIYVIECVSGVKNGDNGKIYGAKTDQSNAWMADAENVWSKLPFAQWVAKKDADGRVTIWNRETKVNLTGSDKAIQLYKAGDNVFAYGVVSGDTLKMTKIADGGERLGYFDAPLYKKYQLTYFNELDATKKVNVNKDGVLFVDTKGEALDFIPELVKILDKDTTVVESGSKDIATNLKMVAYRLTTTVKGVKMYVGEKNGSYVLTATDTDAKSFWLRETMHRGDDKTPFYVLYTTSDDKKVSVNDNDLHLYQEAAGTENRTSMFALTGEPAPLYRRLGATIEDAIAKNDTAYVEFFKADEATRFLYENSSNIVANNGTEFAKDSLNFLGMYNKADMKRNASIFVDTAYVRNETYKPLYMLALGVQFTEGTDSVPCPIHGYAEDCPHWTAGTPSYTEGRYLVTLTDSVAAGNTSAMYQGNDRLAFVPAKHIADTLIINNSIYTTDKHNLDKDSLLMEGENKMNAATFAFRLVDDSNAADFYIEAEPKKVDDEMKAQYVRIHNGIPVLVTELSEAAIFNVNPTEETPTANEDINASSVSVIAGNGVVTINGAAGKKVVITNVLGQTIANTVLSSDNATISAPVGVVVVAVEGEAAVKAIVK</sequence>
<feature type="domain" description="DUF6383" evidence="2">
    <location>
        <begin position="1090"/>
        <end position="1163"/>
    </location>
</feature>
<dbReference type="Pfam" id="PF19910">
    <property type="entry name" value="DUF6383"/>
    <property type="match status" value="1"/>
</dbReference>
<evidence type="ECO:0000259" key="2">
    <source>
        <dbReference type="Pfam" id="PF19910"/>
    </source>
</evidence>
<proteinExistence type="predicted"/>
<dbReference type="InterPro" id="IPR045963">
    <property type="entry name" value="DUF6383"/>
</dbReference>